<dbReference type="Gene3D" id="1.20.5.190">
    <property type="match status" value="2"/>
</dbReference>
<dbReference type="Pfam" id="PF00612">
    <property type="entry name" value="IQ"/>
    <property type="match status" value="5"/>
</dbReference>
<dbReference type="SMART" id="SM00015">
    <property type="entry name" value="IQ"/>
    <property type="match status" value="5"/>
</dbReference>
<dbReference type="CDD" id="cd23767">
    <property type="entry name" value="IQCD"/>
    <property type="match status" value="2"/>
</dbReference>
<dbReference type="GeneID" id="109461512"/>
<feature type="compositionally biased region" description="Basic and acidic residues" evidence="1">
    <location>
        <begin position="82"/>
        <end position="94"/>
    </location>
</feature>
<feature type="compositionally biased region" description="Basic and acidic residues" evidence="1">
    <location>
        <begin position="370"/>
        <end position="401"/>
    </location>
</feature>
<evidence type="ECO:0000313" key="2">
    <source>
        <dbReference type="Proteomes" id="UP000515135"/>
    </source>
</evidence>
<dbReference type="InterPro" id="IPR000048">
    <property type="entry name" value="IQ_motif_EF-hand-BS"/>
</dbReference>
<feature type="compositionally biased region" description="Acidic residues" evidence="1">
    <location>
        <begin position="95"/>
        <end position="106"/>
    </location>
</feature>
<feature type="compositionally biased region" description="Basic and acidic residues" evidence="1">
    <location>
        <begin position="1"/>
        <end position="22"/>
    </location>
</feature>
<dbReference type="PANTHER" id="PTHR10699:SF11">
    <property type="entry name" value="IGLOO, ISOFORM A"/>
    <property type="match status" value="1"/>
</dbReference>
<evidence type="ECO:0000313" key="3">
    <source>
        <dbReference type="RefSeq" id="XP_019613448.1"/>
    </source>
</evidence>
<dbReference type="OrthoDB" id="252964at2759"/>
<feature type="region of interest" description="Disordered" evidence="1">
    <location>
        <begin position="361"/>
        <end position="401"/>
    </location>
</feature>
<evidence type="ECO:0000256" key="1">
    <source>
        <dbReference type="SAM" id="MobiDB-lite"/>
    </source>
</evidence>
<sequence>MGSCSSKDDIQVSRGSLPRDKIQASQPGSQSPQPEEKGSSREEDLAAARIQAGFRGYQSRKQAKALKEQEDQEQPASAPTDDGPKADGEANKPAEEEEEIDIDLNDPEVANAAAKIQAGFRGHQVRKGMKKDKPAEETPAAAQAAPEDAKEEAPKEDTPAEKPAEEKPAKETPAAEPEAKKEEEEEIDIDLNDPETEKAALKIQAGFKGYKVRKGITKKEEEPAKEEPAKEEEKPAEETKPEPEVSEPTEEKKEEKKEEEEEIDIDLDDPETEKAAIKIQAGFKGYKARKGMKPKEGEAPKAEEKAEEKPEEKSEEKAEEKKEEAETTEKPAAAQEEEEIDIDLNDPETEKAAIKIQAGFKGYKARKGMKKEETPAQDATEKPAETQDAEEKPAEEAEKTE</sequence>
<dbReference type="PROSITE" id="PS50096">
    <property type="entry name" value="IQ"/>
    <property type="match status" value="5"/>
</dbReference>
<gene>
    <name evidence="3" type="primary">LOC109461512</name>
</gene>
<feature type="compositionally biased region" description="Acidic residues" evidence="1">
    <location>
        <begin position="257"/>
        <end position="271"/>
    </location>
</feature>
<keyword evidence="2" id="KW-1185">Reference proteome</keyword>
<feature type="compositionally biased region" description="Basic and acidic residues" evidence="1">
    <location>
        <begin position="147"/>
        <end position="170"/>
    </location>
</feature>
<name>A0A6P4XMZ6_BRABE</name>
<feature type="compositionally biased region" description="Low complexity" evidence="1">
    <location>
        <begin position="137"/>
        <end position="146"/>
    </location>
</feature>
<dbReference type="AlphaFoldDB" id="A0A6P4XMZ6"/>
<dbReference type="PANTHER" id="PTHR10699">
    <property type="entry name" value="NEUROMODULIN"/>
    <property type="match status" value="1"/>
</dbReference>
<dbReference type="RefSeq" id="XP_019613448.1">
    <property type="nucleotide sequence ID" value="XM_019757889.1"/>
</dbReference>
<feature type="compositionally biased region" description="Basic and acidic residues" evidence="1">
    <location>
        <begin position="293"/>
        <end position="329"/>
    </location>
</feature>
<proteinExistence type="predicted"/>
<reference evidence="3" key="1">
    <citation type="submission" date="2025-08" db="UniProtKB">
        <authorList>
            <consortium name="RefSeq"/>
        </authorList>
    </citation>
    <scope>IDENTIFICATION</scope>
    <source>
        <tissue evidence="3">Gonad</tissue>
    </source>
</reference>
<feature type="compositionally biased region" description="Acidic residues" evidence="1">
    <location>
        <begin position="183"/>
        <end position="194"/>
    </location>
</feature>
<protein>
    <submittedName>
        <fullName evidence="3">ABC transporter F family member 4-like isoform X2</fullName>
    </submittedName>
</protein>
<feature type="compositionally biased region" description="Basic and acidic residues" evidence="1">
    <location>
        <begin position="217"/>
        <end position="256"/>
    </location>
</feature>
<accession>A0A6P4XMZ6</accession>
<organism evidence="2 3">
    <name type="scientific">Branchiostoma belcheri</name>
    <name type="common">Amphioxus</name>
    <dbReference type="NCBI Taxonomy" id="7741"/>
    <lineage>
        <taxon>Eukaryota</taxon>
        <taxon>Metazoa</taxon>
        <taxon>Chordata</taxon>
        <taxon>Cephalochordata</taxon>
        <taxon>Leptocardii</taxon>
        <taxon>Amphioxiformes</taxon>
        <taxon>Branchiostomatidae</taxon>
        <taxon>Branchiostoma</taxon>
    </lineage>
</organism>
<feature type="compositionally biased region" description="Acidic residues" evidence="1">
    <location>
        <begin position="335"/>
        <end position="347"/>
    </location>
</feature>
<feature type="compositionally biased region" description="Basic and acidic residues" evidence="1">
    <location>
        <begin position="34"/>
        <end position="46"/>
    </location>
</feature>
<dbReference type="GO" id="GO:0005516">
    <property type="term" value="F:calmodulin binding"/>
    <property type="evidence" value="ECO:0007669"/>
    <property type="project" value="TreeGrafter"/>
</dbReference>
<feature type="region of interest" description="Disordered" evidence="1">
    <location>
        <begin position="1"/>
        <end position="348"/>
    </location>
</feature>
<dbReference type="Proteomes" id="UP000515135">
    <property type="component" value="Unplaced"/>
</dbReference>